<feature type="transmembrane region" description="Helical" evidence="6">
    <location>
        <begin position="323"/>
        <end position="345"/>
    </location>
</feature>
<evidence type="ECO:0000259" key="7">
    <source>
        <dbReference type="PROSITE" id="PS50850"/>
    </source>
</evidence>
<dbReference type="InterPro" id="IPR011701">
    <property type="entry name" value="MFS"/>
</dbReference>
<protein>
    <recommendedName>
        <fullName evidence="7">Major facilitator superfamily (MFS) profile domain-containing protein</fullName>
    </recommendedName>
</protein>
<evidence type="ECO:0000256" key="6">
    <source>
        <dbReference type="SAM" id="Phobius"/>
    </source>
</evidence>
<dbReference type="EMBL" id="WNKQ01000017">
    <property type="protein sequence ID" value="KAF5846050.1"/>
    <property type="molecule type" value="Genomic_DNA"/>
</dbReference>
<dbReference type="PROSITE" id="PS50850">
    <property type="entry name" value="MFS"/>
    <property type="match status" value="1"/>
</dbReference>
<evidence type="ECO:0000256" key="2">
    <source>
        <dbReference type="ARBA" id="ARBA00022448"/>
    </source>
</evidence>
<dbReference type="InterPro" id="IPR020846">
    <property type="entry name" value="MFS_dom"/>
</dbReference>
<accession>A0A8H5ZDG7</accession>
<feature type="transmembrane region" description="Helical" evidence="6">
    <location>
        <begin position="416"/>
        <end position="436"/>
    </location>
</feature>
<gene>
    <name evidence="8" type="ORF">GGP41_008548</name>
</gene>
<dbReference type="Pfam" id="PF07690">
    <property type="entry name" value="MFS_1"/>
    <property type="match status" value="1"/>
</dbReference>
<proteinExistence type="predicted"/>
<feature type="transmembrane region" description="Helical" evidence="6">
    <location>
        <begin position="357"/>
        <end position="376"/>
    </location>
</feature>
<feature type="transmembrane region" description="Helical" evidence="6">
    <location>
        <begin position="93"/>
        <end position="114"/>
    </location>
</feature>
<organism evidence="8 9">
    <name type="scientific">Cochliobolus sativus</name>
    <name type="common">Common root rot and spot blotch fungus</name>
    <name type="synonym">Bipolaris sorokiniana</name>
    <dbReference type="NCBI Taxonomy" id="45130"/>
    <lineage>
        <taxon>Eukaryota</taxon>
        <taxon>Fungi</taxon>
        <taxon>Dikarya</taxon>
        <taxon>Ascomycota</taxon>
        <taxon>Pezizomycotina</taxon>
        <taxon>Dothideomycetes</taxon>
        <taxon>Pleosporomycetidae</taxon>
        <taxon>Pleosporales</taxon>
        <taxon>Pleosporineae</taxon>
        <taxon>Pleosporaceae</taxon>
        <taxon>Bipolaris</taxon>
    </lineage>
</organism>
<dbReference type="SUPFAM" id="SSF103473">
    <property type="entry name" value="MFS general substrate transporter"/>
    <property type="match status" value="1"/>
</dbReference>
<reference evidence="8" key="1">
    <citation type="submission" date="2019-11" db="EMBL/GenBank/DDBJ databases">
        <title>Bipolaris sorokiniana Genome sequencing.</title>
        <authorList>
            <person name="Wang H."/>
        </authorList>
    </citation>
    <scope>NUCLEOTIDE SEQUENCE</scope>
</reference>
<dbReference type="FunFam" id="1.20.1250.20:FF:000409">
    <property type="entry name" value="MFS general substrate transporter"/>
    <property type="match status" value="1"/>
</dbReference>
<evidence type="ECO:0000313" key="9">
    <source>
        <dbReference type="Proteomes" id="UP000624244"/>
    </source>
</evidence>
<feature type="transmembrane region" description="Helical" evidence="6">
    <location>
        <begin position="151"/>
        <end position="173"/>
    </location>
</feature>
<dbReference type="AlphaFoldDB" id="A0A8H5ZDG7"/>
<feature type="transmembrane region" description="Helical" evidence="6">
    <location>
        <begin position="185"/>
        <end position="206"/>
    </location>
</feature>
<name>A0A8H5ZDG7_COCSA</name>
<evidence type="ECO:0000256" key="5">
    <source>
        <dbReference type="ARBA" id="ARBA00023136"/>
    </source>
</evidence>
<dbReference type="PANTHER" id="PTHR43791:SF47">
    <property type="entry name" value="MAJOR FACILITATOR SUPERFAMILY (MFS) PROFILE DOMAIN-CONTAINING PROTEIN-RELATED"/>
    <property type="match status" value="1"/>
</dbReference>
<evidence type="ECO:0000256" key="4">
    <source>
        <dbReference type="ARBA" id="ARBA00022989"/>
    </source>
</evidence>
<feature type="domain" description="Major facilitator superfamily (MFS) profile" evidence="7">
    <location>
        <begin position="54"/>
        <end position="471"/>
    </location>
</feature>
<feature type="transmembrane region" description="Helical" evidence="6">
    <location>
        <begin position="448"/>
        <end position="468"/>
    </location>
</feature>
<dbReference type="PANTHER" id="PTHR43791">
    <property type="entry name" value="PERMEASE-RELATED"/>
    <property type="match status" value="1"/>
</dbReference>
<evidence type="ECO:0000256" key="1">
    <source>
        <dbReference type="ARBA" id="ARBA00004141"/>
    </source>
</evidence>
<keyword evidence="4 6" id="KW-1133">Transmembrane helix</keyword>
<comment type="subcellular location">
    <subcellularLocation>
        <location evidence="1">Membrane</location>
        <topology evidence="1">Multi-pass membrane protein</topology>
    </subcellularLocation>
</comment>
<keyword evidence="5 6" id="KW-0472">Membrane</keyword>
<feature type="transmembrane region" description="Helical" evidence="6">
    <location>
        <begin position="218"/>
        <end position="240"/>
    </location>
</feature>
<evidence type="ECO:0000256" key="3">
    <source>
        <dbReference type="ARBA" id="ARBA00022692"/>
    </source>
</evidence>
<sequence length="499" mass="55317">MASPNQVSHNDDILEKRQVSLVENVDGSQDGAPYECEFTEREQKKIIHRIDRRLVVTVGILYCISLMDRTNLSAASIAGMSVELKLTVLEGTISRYSIVTIVFFASYIVFQPPATVICRYLGPRNFLSFIVVAWGGVMIGMGFANDYGTMAGLRVLLGVLEAGFFPSCVYLLSTWYTRFDIGKRYSVFYILGSLASACAGILAYGLMQLKGREGLNGWRWIFIIEGALTCFLGIVGYWALVDFPDKAHKSWKFLNEREAKFIIDRVNRDRGDAKPEPFSVAKFFKGGMDIKIWGFAMIFFNTTTVTYALAYFLPIILTQNMGFSVGAAQCLVAPPYALAAIVMYATGWLGDKYHIRGPIIIANMVLCLIGLPIMGFHKNANIRYFGVFLTTAGANSNIPATMSYQANNIRGQWKRAFCSAILVGMGGVGGIAGGLVFRTQDAPKYEPGLYACIACCLLSIVIVGLITLRSWSLNKRADRGEIELEYNDDGDQKGFRYTY</sequence>
<evidence type="ECO:0000313" key="8">
    <source>
        <dbReference type="EMBL" id="KAF5846050.1"/>
    </source>
</evidence>
<keyword evidence="3 6" id="KW-0812">Transmembrane</keyword>
<dbReference type="InterPro" id="IPR036259">
    <property type="entry name" value="MFS_trans_sf"/>
</dbReference>
<dbReference type="Proteomes" id="UP000624244">
    <property type="component" value="Unassembled WGS sequence"/>
</dbReference>
<dbReference type="Gene3D" id="1.20.1250.20">
    <property type="entry name" value="MFS general substrate transporter like domains"/>
    <property type="match status" value="2"/>
</dbReference>
<dbReference type="FunFam" id="1.20.1250.20:FF:000511">
    <property type="entry name" value="MFS general substrate transporter"/>
    <property type="match status" value="1"/>
</dbReference>
<dbReference type="GO" id="GO:0016020">
    <property type="term" value="C:membrane"/>
    <property type="evidence" value="ECO:0007669"/>
    <property type="project" value="UniProtKB-SubCell"/>
</dbReference>
<comment type="caution">
    <text evidence="8">The sequence shown here is derived from an EMBL/GenBank/DDBJ whole genome shotgun (WGS) entry which is preliminary data.</text>
</comment>
<keyword evidence="2" id="KW-0813">Transport</keyword>
<feature type="transmembrane region" description="Helical" evidence="6">
    <location>
        <begin position="126"/>
        <end position="145"/>
    </location>
</feature>
<dbReference type="OMA" id="CNKQADR"/>
<dbReference type="GO" id="GO:0022857">
    <property type="term" value="F:transmembrane transporter activity"/>
    <property type="evidence" value="ECO:0007669"/>
    <property type="project" value="InterPro"/>
</dbReference>
<feature type="transmembrane region" description="Helical" evidence="6">
    <location>
        <begin position="292"/>
        <end position="317"/>
    </location>
</feature>